<feature type="region of interest" description="Disordered" evidence="1">
    <location>
        <begin position="1"/>
        <end position="41"/>
    </location>
</feature>
<feature type="compositionally biased region" description="Polar residues" evidence="1">
    <location>
        <begin position="269"/>
        <end position="284"/>
    </location>
</feature>
<feature type="compositionally biased region" description="Basic and acidic residues" evidence="1">
    <location>
        <begin position="226"/>
        <end position="236"/>
    </location>
</feature>
<reference evidence="2" key="1">
    <citation type="submission" date="2022-07" db="EMBL/GenBank/DDBJ databases">
        <title>Chromosome-level genome of Muraenolepis orangiensis.</title>
        <authorList>
            <person name="Kim J."/>
        </authorList>
    </citation>
    <scope>NUCLEOTIDE SEQUENCE</scope>
    <source>
        <strain evidence="2">KU_S4_2022</strain>
        <tissue evidence="2">Muscle</tissue>
    </source>
</reference>
<feature type="compositionally biased region" description="Basic and acidic residues" evidence="1">
    <location>
        <begin position="123"/>
        <end position="145"/>
    </location>
</feature>
<sequence>MLLKTLPAPLTSSSSSSSSAAGGGEMSAGRHMLHAPVPCRPRPMKSGPLSFPWSVSEHSDWAALAASSAVQLNPIKSNPFLFANLGSASQSGPPRQPAEARSAWPKQSATAEHPAVQPPAKEPPTKEPPAKEPPAKELPAKEPARLFRVRSLSELGDSQAIALERKEMTPIQWRSGGPVPQPPRASAEGHGNEGNEGPLDLSERGRAKSNGSADSERSVFSQGPEGEEKSRADSSPRGRPSSSPPAVPTTAASSSLASGEAQELRRSGDQSNTVNTHNTPSTSRRGAHGSASPRTTDCTQLL</sequence>
<protein>
    <submittedName>
        <fullName evidence="2">Uncharacterized protein</fullName>
    </submittedName>
</protein>
<dbReference type="OrthoDB" id="8809203at2759"/>
<evidence type="ECO:0000313" key="2">
    <source>
        <dbReference type="EMBL" id="KAJ3585860.1"/>
    </source>
</evidence>
<feature type="compositionally biased region" description="Low complexity" evidence="1">
    <location>
        <begin position="248"/>
        <end position="258"/>
    </location>
</feature>
<comment type="caution">
    <text evidence="2">The sequence shown here is derived from an EMBL/GenBank/DDBJ whole genome shotgun (WGS) entry which is preliminary data.</text>
</comment>
<feature type="region of interest" description="Disordered" evidence="1">
    <location>
        <begin position="86"/>
        <end position="302"/>
    </location>
</feature>
<gene>
    <name evidence="2" type="ORF">NHX12_012268</name>
</gene>
<evidence type="ECO:0000256" key="1">
    <source>
        <dbReference type="SAM" id="MobiDB-lite"/>
    </source>
</evidence>
<dbReference type="EMBL" id="JANIIK010000117">
    <property type="protein sequence ID" value="KAJ3585860.1"/>
    <property type="molecule type" value="Genomic_DNA"/>
</dbReference>
<evidence type="ECO:0000313" key="3">
    <source>
        <dbReference type="Proteomes" id="UP001148018"/>
    </source>
</evidence>
<dbReference type="AlphaFoldDB" id="A0A9Q0DF42"/>
<name>A0A9Q0DF42_9TELE</name>
<dbReference type="Proteomes" id="UP001148018">
    <property type="component" value="Unassembled WGS sequence"/>
</dbReference>
<proteinExistence type="predicted"/>
<keyword evidence="3" id="KW-1185">Reference proteome</keyword>
<feature type="compositionally biased region" description="Polar residues" evidence="1">
    <location>
        <begin position="209"/>
        <end position="221"/>
    </location>
</feature>
<organism evidence="2 3">
    <name type="scientific">Muraenolepis orangiensis</name>
    <name type="common">Patagonian moray cod</name>
    <dbReference type="NCBI Taxonomy" id="630683"/>
    <lineage>
        <taxon>Eukaryota</taxon>
        <taxon>Metazoa</taxon>
        <taxon>Chordata</taxon>
        <taxon>Craniata</taxon>
        <taxon>Vertebrata</taxon>
        <taxon>Euteleostomi</taxon>
        <taxon>Actinopterygii</taxon>
        <taxon>Neopterygii</taxon>
        <taxon>Teleostei</taxon>
        <taxon>Neoteleostei</taxon>
        <taxon>Acanthomorphata</taxon>
        <taxon>Zeiogadaria</taxon>
        <taxon>Gadariae</taxon>
        <taxon>Gadiformes</taxon>
        <taxon>Muraenolepidoidei</taxon>
        <taxon>Muraenolepididae</taxon>
        <taxon>Muraenolepis</taxon>
    </lineage>
</organism>
<feature type="compositionally biased region" description="Polar residues" evidence="1">
    <location>
        <begin position="292"/>
        <end position="302"/>
    </location>
</feature>
<accession>A0A9Q0DF42</accession>